<evidence type="ECO:0000256" key="2">
    <source>
        <dbReference type="ARBA" id="ARBA00022737"/>
    </source>
</evidence>
<protein>
    <submittedName>
        <fullName evidence="4">Uncharacterized protein</fullName>
    </submittedName>
</protein>
<dbReference type="SMART" id="SM00320">
    <property type="entry name" value="WD40"/>
    <property type="match status" value="4"/>
</dbReference>
<dbReference type="AlphaFoldDB" id="A0A507ECM1"/>
<dbReference type="PROSITE" id="PS50082">
    <property type="entry name" value="WD_REPEATS_2"/>
    <property type="match status" value="1"/>
</dbReference>
<organism evidence="4 5">
    <name type="scientific">Powellomyces hirtus</name>
    <dbReference type="NCBI Taxonomy" id="109895"/>
    <lineage>
        <taxon>Eukaryota</taxon>
        <taxon>Fungi</taxon>
        <taxon>Fungi incertae sedis</taxon>
        <taxon>Chytridiomycota</taxon>
        <taxon>Chytridiomycota incertae sedis</taxon>
        <taxon>Chytridiomycetes</taxon>
        <taxon>Spizellomycetales</taxon>
        <taxon>Powellomycetaceae</taxon>
        <taxon>Powellomyces</taxon>
    </lineage>
</organism>
<dbReference type="InterPro" id="IPR001680">
    <property type="entry name" value="WD40_rpt"/>
</dbReference>
<gene>
    <name evidence="4" type="ORF">PhCBS80983_g01036</name>
</gene>
<sequence>MTLEKCQIINHVQKSLTFTAYDVKWVPSSARFVVLGQHARGTGALQVFELNNGDIKLIHEAEKQDAFKCGTFGAAALHSRQLATGDFSGRLSVWDLERTDLPTYTVKAHEQIINCMDGAGGVGSQKGPPEIATGSRDGAVKIWDVRQKDKPVAKIAPAEGDVVHDTWAVAFGNSFDDQERVICAGYENGDVKMFDLRAMSLLWETNVKNGVCSLEFDRKDIKMNKLAVATLESSFNVYDLRTLHPEKGFAHVTEKAHDTTTIWTVRHLPQNREIFVTSGGNGSLNLNKYNYPDQRSKKDAKGRDEGVPGTIELVNTAHVAEQPVAAFDWSPDKQGLCVFAAFDQAVRVGIVTKLDQYR</sequence>
<dbReference type="InterPro" id="IPR036322">
    <property type="entry name" value="WD40_repeat_dom_sf"/>
</dbReference>
<comment type="caution">
    <text evidence="4">The sequence shown here is derived from an EMBL/GenBank/DDBJ whole genome shotgun (WGS) entry which is preliminary data.</text>
</comment>
<dbReference type="PANTHER" id="PTHR10971">
    <property type="entry name" value="MRNA EXPORT FACTOR AND BUB3"/>
    <property type="match status" value="1"/>
</dbReference>
<keyword evidence="1 3" id="KW-0853">WD repeat</keyword>
<dbReference type="PROSITE" id="PS00678">
    <property type="entry name" value="WD_REPEATS_1"/>
    <property type="match status" value="1"/>
</dbReference>
<dbReference type="EMBL" id="QEAQ01000007">
    <property type="protein sequence ID" value="TPX61521.1"/>
    <property type="molecule type" value="Genomic_DNA"/>
</dbReference>
<keyword evidence="2" id="KW-0677">Repeat</keyword>
<evidence type="ECO:0000313" key="4">
    <source>
        <dbReference type="EMBL" id="TPX61521.1"/>
    </source>
</evidence>
<dbReference type="InterPro" id="IPR019775">
    <property type="entry name" value="WD40_repeat_CS"/>
</dbReference>
<keyword evidence="5" id="KW-1185">Reference proteome</keyword>
<evidence type="ECO:0000313" key="5">
    <source>
        <dbReference type="Proteomes" id="UP000318582"/>
    </source>
</evidence>
<proteinExistence type="predicted"/>
<dbReference type="Pfam" id="PF00400">
    <property type="entry name" value="WD40"/>
    <property type="match status" value="1"/>
</dbReference>
<evidence type="ECO:0000256" key="3">
    <source>
        <dbReference type="PROSITE-ProRule" id="PRU00221"/>
    </source>
</evidence>
<accession>A0A507ECM1</accession>
<name>A0A507ECM1_9FUNG</name>
<feature type="repeat" description="WD" evidence="3">
    <location>
        <begin position="131"/>
        <end position="153"/>
    </location>
</feature>
<dbReference type="STRING" id="109895.A0A507ECM1"/>
<dbReference type="Proteomes" id="UP000318582">
    <property type="component" value="Unassembled WGS sequence"/>
</dbReference>
<dbReference type="Gene3D" id="2.130.10.10">
    <property type="entry name" value="YVTN repeat-like/Quinoprotein amine dehydrogenase"/>
    <property type="match status" value="1"/>
</dbReference>
<dbReference type="SUPFAM" id="SSF50978">
    <property type="entry name" value="WD40 repeat-like"/>
    <property type="match status" value="1"/>
</dbReference>
<dbReference type="InterPro" id="IPR015943">
    <property type="entry name" value="WD40/YVTN_repeat-like_dom_sf"/>
</dbReference>
<reference evidence="4 5" key="1">
    <citation type="journal article" date="2019" name="Sci. Rep.">
        <title>Comparative genomics of chytrid fungi reveal insights into the obligate biotrophic and pathogenic lifestyle of Synchytrium endobioticum.</title>
        <authorList>
            <person name="van de Vossenberg B.T.L.H."/>
            <person name="Warris S."/>
            <person name="Nguyen H.D.T."/>
            <person name="van Gent-Pelzer M.P.E."/>
            <person name="Joly D.L."/>
            <person name="van de Geest H.C."/>
            <person name="Bonants P.J.M."/>
            <person name="Smith D.S."/>
            <person name="Levesque C.A."/>
            <person name="van der Lee T.A.J."/>
        </authorList>
    </citation>
    <scope>NUCLEOTIDE SEQUENCE [LARGE SCALE GENOMIC DNA]</scope>
    <source>
        <strain evidence="4 5">CBS 809.83</strain>
    </source>
</reference>
<evidence type="ECO:0000256" key="1">
    <source>
        <dbReference type="ARBA" id="ARBA00022574"/>
    </source>
</evidence>